<accession>A0A2T2XIT5</accession>
<keyword evidence="1" id="KW-0812">Transmembrane</keyword>
<keyword evidence="1" id="KW-1133">Transmembrane helix</keyword>
<proteinExistence type="predicted"/>
<comment type="caution">
    <text evidence="2">The sequence shown here is derived from an EMBL/GenBank/DDBJ whole genome shotgun (WGS) entry which is preliminary data.</text>
</comment>
<evidence type="ECO:0000256" key="1">
    <source>
        <dbReference type="SAM" id="Phobius"/>
    </source>
</evidence>
<gene>
    <name evidence="2" type="ORF">C7B46_05520</name>
</gene>
<dbReference type="EMBL" id="PXYW01000009">
    <property type="protein sequence ID" value="PSR34377.1"/>
    <property type="molecule type" value="Genomic_DNA"/>
</dbReference>
<keyword evidence="1" id="KW-0472">Membrane</keyword>
<organism evidence="2 3">
    <name type="scientific">Sulfobacillus benefaciens</name>
    <dbReference type="NCBI Taxonomy" id="453960"/>
    <lineage>
        <taxon>Bacteria</taxon>
        <taxon>Bacillati</taxon>
        <taxon>Bacillota</taxon>
        <taxon>Clostridia</taxon>
        <taxon>Eubacteriales</taxon>
        <taxon>Clostridiales Family XVII. Incertae Sedis</taxon>
        <taxon>Sulfobacillus</taxon>
    </lineage>
</organism>
<protein>
    <submittedName>
        <fullName evidence="2">Uncharacterized protein</fullName>
    </submittedName>
</protein>
<dbReference type="Proteomes" id="UP000242972">
    <property type="component" value="Unassembled WGS sequence"/>
</dbReference>
<feature type="transmembrane region" description="Helical" evidence="1">
    <location>
        <begin position="6"/>
        <end position="24"/>
    </location>
</feature>
<evidence type="ECO:0000313" key="2">
    <source>
        <dbReference type="EMBL" id="PSR34377.1"/>
    </source>
</evidence>
<reference evidence="2 3" key="1">
    <citation type="journal article" date="2014" name="BMC Genomics">
        <title>Comparison of environmental and isolate Sulfobacillus genomes reveals diverse carbon, sulfur, nitrogen, and hydrogen metabolisms.</title>
        <authorList>
            <person name="Justice N.B."/>
            <person name="Norman A."/>
            <person name="Brown C.T."/>
            <person name="Singh A."/>
            <person name="Thomas B.C."/>
            <person name="Banfield J.F."/>
        </authorList>
    </citation>
    <scope>NUCLEOTIDE SEQUENCE [LARGE SCALE GENOMIC DNA]</scope>
    <source>
        <strain evidence="2">AMDSBA4</strain>
    </source>
</reference>
<sequence>MKRLIIIIGIIVNLVVPGLGTLMMGKWVSGFIQFALIALIWLVGAITFGLAGFIVVPLHGLVWLWALGGGIWTLIKTPKRELPSSRY</sequence>
<feature type="transmembrane region" description="Helical" evidence="1">
    <location>
        <begin position="31"/>
        <end position="54"/>
    </location>
</feature>
<dbReference type="AlphaFoldDB" id="A0A2T2XIT5"/>
<feature type="transmembrane region" description="Helical" evidence="1">
    <location>
        <begin position="60"/>
        <end position="77"/>
    </location>
</feature>
<name>A0A2T2XIT5_9FIRM</name>
<evidence type="ECO:0000313" key="3">
    <source>
        <dbReference type="Proteomes" id="UP000242972"/>
    </source>
</evidence>